<organism evidence="10 11">
    <name type="scientific">Brassica napus</name>
    <name type="common">Rape</name>
    <dbReference type="NCBI Taxonomy" id="3708"/>
    <lineage>
        <taxon>Eukaryota</taxon>
        <taxon>Viridiplantae</taxon>
        <taxon>Streptophyta</taxon>
        <taxon>Embryophyta</taxon>
        <taxon>Tracheophyta</taxon>
        <taxon>Spermatophyta</taxon>
        <taxon>Magnoliopsida</taxon>
        <taxon>eudicotyledons</taxon>
        <taxon>Gunneridae</taxon>
        <taxon>Pentapetalae</taxon>
        <taxon>rosids</taxon>
        <taxon>malvids</taxon>
        <taxon>Brassicales</taxon>
        <taxon>Brassicaceae</taxon>
        <taxon>Brassiceae</taxon>
        <taxon>Brassica</taxon>
    </lineage>
</organism>
<comment type="similarity">
    <text evidence="3 9">Belongs to the glycosyl hydrolase 1 family.</text>
</comment>
<evidence type="ECO:0000256" key="2">
    <source>
        <dbReference type="ARBA" id="ARBA00004116"/>
    </source>
</evidence>
<evidence type="ECO:0000313" key="11">
    <source>
        <dbReference type="Proteomes" id="UP000824890"/>
    </source>
</evidence>
<comment type="function">
    <text evidence="1">Degradation of glucosinolates (glucose residue linked by a thioglucoside bound to an amino acid derivative) to glucose, sulfate and any of the products: thiocyanates, isothiocyanates, nitriles, epithionitriles or oxazolidine-2-thiones.</text>
</comment>
<dbReference type="Pfam" id="PF00232">
    <property type="entry name" value="Glyco_hydro_1"/>
    <property type="match status" value="1"/>
</dbReference>
<dbReference type="SUPFAM" id="SSF51445">
    <property type="entry name" value="(Trans)glycosidases"/>
    <property type="match status" value="1"/>
</dbReference>
<evidence type="ECO:0000313" key="10">
    <source>
        <dbReference type="EMBL" id="KAH0872044.1"/>
    </source>
</evidence>
<dbReference type="EC" id="3.2.1.147" evidence="4"/>
<dbReference type="EMBL" id="JAGKQM010000016">
    <property type="protein sequence ID" value="KAH0872044.1"/>
    <property type="molecule type" value="Genomic_DNA"/>
</dbReference>
<protein>
    <recommendedName>
        <fullName evidence="4">thioglucosidase</fullName>
        <ecNumber evidence="4">3.2.1.147</ecNumber>
    </recommendedName>
    <alternativeName>
        <fullName evidence="6">Sinigrinase</fullName>
    </alternativeName>
    <alternativeName>
        <fullName evidence="7">Thioglucosidase</fullName>
    </alternativeName>
</protein>
<evidence type="ECO:0000256" key="6">
    <source>
        <dbReference type="ARBA" id="ARBA00032643"/>
    </source>
</evidence>
<dbReference type="Proteomes" id="UP000824890">
    <property type="component" value="Unassembled WGS sequence"/>
</dbReference>
<gene>
    <name evidence="10" type="ORF">HID58_069406</name>
</gene>
<dbReference type="InterPro" id="IPR017853">
    <property type="entry name" value="GH"/>
</dbReference>
<sequence length="163" mass="19177">MKTILGSKFPIVTEHESEQVKGAIDCIGLIITRHFTVKDKSTSLKQDLHVFNIDKAVELTHNVHTPWRLQQVLLYIIENYGNPPIYISHIVRRLLKAYHLRTWSLMDLYDLLEGYKMSYGLYYVDFKVLILRDTLNFAHWYQEITSPSLACFNIYSIKREVIT</sequence>
<evidence type="ECO:0000256" key="8">
    <source>
        <dbReference type="ARBA" id="ARBA00034026"/>
    </source>
</evidence>
<comment type="catalytic activity">
    <reaction evidence="8">
        <text>a thioglucoside + H2O = a sugar + a thiol.</text>
        <dbReference type="EC" id="3.2.1.147"/>
    </reaction>
</comment>
<accession>A0ABQ7YVS1</accession>
<evidence type="ECO:0000256" key="1">
    <source>
        <dbReference type="ARBA" id="ARBA00003014"/>
    </source>
</evidence>
<keyword evidence="11" id="KW-1185">Reference proteome</keyword>
<dbReference type="PANTHER" id="PTHR10353">
    <property type="entry name" value="GLYCOSYL HYDROLASE"/>
    <property type="match status" value="1"/>
</dbReference>
<evidence type="ECO:0000256" key="4">
    <source>
        <dbReference type="ARBA" id="ARBA00012250"/>
    </source>
</evidence>
<proteinExistence type="inferred from homology"/>
<evidence type="ECO:0000256" key="3">
    <source>
        <dbReference type="ARBA" id="ARBA00010838"/>
    </source>
</evidence>
<evidence type="ECO:0000256" key="7">
    <source>
        <dbReference type="ARBA" id="ARBA00032797"/>
    </source>
</evidence>
<dbReference type="Gene3D" id="3.20.20.80">
    <property type="entry name" value="Glycosidases"/>
    <property type="match status" value="2"/>
</dbReference>
<comment type="caution">
    <text evidence="10">The sequence shown here is derived from an EMBL/GenBank/DDBJ whole genome shotgun (WGS) entry which is preliminary data.</text>
</comment>
<evidence type="ECO:0000256" key="9">
    <source>
        <dbReference type="RuleBase" id="RU003690"/>
    </source>
</evidence>
<evidence type="ECO:0000256" key="5">
    <source>
        <dbReference type="ARBA" id="ARBA00022554"/>
    </source>
</evidence>
<dbReference type="InterPro" id="IPR001360">
    <property type="entry name" value="Glyco_hydro_1"/>
</dbReference>
<name>A0ABQ7YVS1_BRANA</name>
<reference evidence="10 11" key="1">
    <citation type="submission" date="2021-05" db="EMBL/GenBank/DDBJ databases">
        <title>Genome Assembly of Synthetic Allotetraploid Brassica napus Reveals Homoeologous Exchanges between Subgenomes.</title>
        <authorList>
            <person name="Davis J.T."/>
        </authorList>
    </citation>
    <scope>NUCLEOTIDE SEQUENCE [LARGE SCALE GENOMIC DNA]</scope>
    <source>
        <strain evidence="11">cv. Da-Ae</strain>
        <tissue evidence="10">Seedling</tissue>
    </source>
</reference>
<comment type="subcellular location">
    <subcellularLocation>
        <location evidence="2">Vacuole</location>
    </subcellularLocation>
</comment>
<dbReference type="PANTHER" id="PTHR10353:SF29">
    <property type="entry name" value="BETA-GLUCOSIDASE 11"/>
    <property type="match status" value="1"/>
</dbReference>
<keyword evidence="5" id="KW-0926">Vacuole</keyword>